<dbReference type="Proteomes" id="UP000219602">
    <property type="component" value="Chromosome 9"/>
</dbReference>
<reference evidence="2 3" key="2">
    <citation type="journal article" date="2017" name="Sci. Rep.">
        <title>A mobile pathogenicity chromosome in Fusarium oxysporum for infection of multiple cucurbit species.</title>
        <authorList>
            <person name="van Dam P."/>
            <person name="Fokkens L."/>
            <person name="Ayukawa Y."/>
            <person name="van der Gragt M."/>
            <person name="Ter Horst A."/>
            <person name="Brankovics B."/>
            <person name="Houterman P.M."/>
            <person name="Arie T."/>
            <person name="Rep M."/>
        </authorList>
    </citation>
    <scope>NUCLEOTIDE SEQUENCE [LARGE SCALE GENOMIC DNA]</scope>
    <source>
        <strain evidence="2 3">Forc016</strain>
    </source>
</reference>
<accession>A0A2H3GTF0</accession>
<evidence type="ECO:0000313" key="3">
    <source>
        <dbReference type="Proteomes" id="UP000219602"/>
    </source>
</evidence>
<dbReference type="SUPFAM" id="SSF52833">
    <property type="entry name" value="Thioredoxin-like"/>
    <property type="match status" value="1"/>
</dbReference>
<dbReference type="Pfam" id="PF01323">
    <property type="entry name" value="DSBA"/>
    <property type="match status" value="1"/>
</dbReference>
<evidence type="ECO:0000259" key="1">
    <source>
        <dbReference type="Pfam" id="PF01323"/>
    </source>
</evidence>
<name>A0A2H3GTF0_FUSOX</name>
<dbReference type="AlphaFoldDB" id="A0A2H3GTF0"/>
<gene>
    <name evidence="2" type="ORF">AU210_010733</name>
</gene>
<dbReference type="CDD" id="cd03024">
    <property type="entry name" value="DsbA_FrnE"/>
    <property type="match status" value="1"/>
</dbReference>
<dbReference type="InterPro" id="IPR001853">
    <property type="entry name" value="DSBA-like_thioredoxin_dom"/>
</dbReference>
<dbReference type="STRING" id="327505.A0A2H3GTF0"/>
<proteinExistence type="predicted"/>
<organism evidence="2 3">
    <name type="scientific">Fusarium oxysporum f. sp. radicis-cucumerinum</name>
    <dbReference type="NCBI Taxonomy" id="327505"/>
    <lineage>
        <taxon>Eukaryota</taxon>
        <taxon>Fungi</taxon>
        <taxon>Dikarya</taxon>
        <taxon>Ascomycota</taxon>
        <taxon>Pezizomycotina</taxon>
        <taxon>Sordariomycetes</taxon>
        <taxon>Hypocreomycetidae</taxon>
        <taxon>Hypocreales</taxon>
        <taxon>Nectriaceae</taxon>
        <taxon>Fusarium</taxon>
        <taxon>Fusarium oxysporum species complex</taxon>
    </lineage>
</organism>
<dbReference type="PANTHER" id="PTHR13887:SF41">
    <property type="entry name" value="THIOREDOXIN SUPERFAMILY PROTEIN"/>
    <property type="match status" value="1"/>
</dbReference>
<reference evidence="2 3" key="1">
    <citation type="journal article" date="2016" name="Environ. Microbiol.">
        <title>Effector profiles distinguish formae speciales of Fusarium oxysporum.</title>
        <authorList>
            <person name="van Dam P."/>
            <person name="Fokkens L."/>
            <person name="Schmidt S.M."/>
            <person name="Linmans J.H."/>
            <person name="Kistler H.C."/>
            <person name="Ma L.J."/>
            <person name="Rep M."/>
        </authorList>
    </citation>
    <scope>NUCLEOTIDE SEQUENCE [LARGE SCALE GENOMIC DNA]</scope>
    <source>
        <strain evidence="2 3">Forc016</strain>
    </source>
</reference>
<dbReference type="GO" id="GO:0016491">
    <property type="term" value="F:oxidoreductase activity"/>
    <property type="evidence" value="ECO:0007669"/>
    <property type="project" value="InterPro"/>
</dbReference>
<dbReference type="InterPro" id="IPR036249">
    <property type="entry name" value="Thioredoxin-like_sf"/>
</dbReference>
<feature type="domain" description="DSBA-like thioredoxin" evidence="1">
    <location>
        <begin position="6"/>
        <end position="204"/>
    </location>
</feature>
<comment type="caution">
    <text evidence="2">The sequence shown here is derived from an EMBL/GenBank/DDBJ whole genome shotgun (WGS) entry which is preliminary data.</text>
</comment>
<dbReference type="PANTHER" id="PTHR13887">
    <property type="entry name" value="GLUTATHIONE S-TRANSFERASE KAPPA"/>
    <property type="match status" value="1"/>
</dbReference>
<protein>
    <recommendedName>
        <fullName evidence="1">DSBA-like thioredoxin domain-containing protein</fullName>
    </recommendedName>
</protein>
<dbReference type="Gene3D" id="3.40.30.10">
    <property type="entry name" value="Glutaredoxin"/>
    <property type="match status" value="1"/>
</dbReference>
<sequence>MPTISITVISDPVCPWCFIGALRLSRAIALYLKTVSSTDTITTKWHAYQLDPNTPTQPLITKIASKWGEDQVPSVKARLNGIAKAEGVEFNFNSTIGNTRDAHRLEKLGRLRGKETEVAMEIMRMYFLDGGDITSKEDLVTAAVKAGLERDEAREWLDGDDGGEEVDNEVHEMQEKGIRGVPRYMINDRYTIDGAEDVGEILEKLVMAREELLTENQ</sequence>
<dbReference type="EMBL" id="MABQ02000007">
    <property type="protein sequence ID" value="PCD31068.1"/>
    <property type="molecule type" value="Genomic_DNA"/>
</dbReference>
<evidence type="ECO:0000313" key="2">
    <source>
        <dbReference type="EMBL" id="PCD31068.1"/>
    </source>
</evidence>